<proteinExistence type="predicted"/>
<dbReference type="InterPro" id="IPR036465">
    <property type="entry name" value="vWFA_dom_sf"/>
</dbReference>
<dbReference type="Gene3D" id="3.40.50.410">
    <property type="entry name" value="von Willebrand factor, type A domain"/>
    <property type="match status" value="1"/>
</dbReference>
<evidence type="ECO:0000313" key="4">
    <source>
        <dbReference type="EMBL" id="OPC76836.1"/>
    </source>
</evidence>
<feature type="domain" description="VWA-like" evidence="2">
    <location>
        <begin position="458"/>
        <end position="581"/>
    </location>
</feature>
<reference evidence="4 5" key="1">
    <citation type="submission" date="2017-03" db="EMBL/GenBank/DDBJ databases">
        <title>Draft genome sequence of Streptomyces scabrisporus NF3, endophyte isolated from Amphipterygium adstringens.</title>
        <authorList>
            <person name="Vazquez M."/>
            <person name="Ceapa C.D."/>
            <person name="Rodriguez Luna D."/>
            <person name="Sanchez Esquivel S."/>
        </authorList>
    </citation>
    <scope>NUCLEOTIDE SEQUENCE [LARGE SCALE GENOMIC DNA]</scope>
    <source>
        <strain evidence="4 5">NF3</strain>
    </source>
</reference>
<evidence type="ECO:0000313" key="5">
    <source>
        <dbReference type="Proteomes" id="UP000190037"/>
    </source>
</evidence>
<dbReference type="Proteomes" id="UP000190037">
    <property type="component" value="Unassembled WGS sequence"/>
</dbReference>
<feature type="compositionally biased region" description="Basic and acidic residues" evidence="1">
    <location>
        <begin position="8"/>
        <end position="18"/>
    </location>
</feature>
<comment type="caution">
    <text evidence="4">The sequence shown here is derived from an EMBL/GenBank/DDBJ whole genome shotgun (WGS) entry which is preliminary data.</text>
</comment>
<dbReference type="PANTHER" id="PTHR38730">
    <property type="entry name" value="SLL7028 PROTEIN"/>
    <property type="match status" value="1"/>
</dbReference>
<dbReference type="SUPFAM" id="SSF53300">
    <property type="entry name" value="vWA-like"/>
    <property type="match status" value="1"/>
</dbReference>
<protein>
    <recommendedName>
        <fullName evidence="6">Metallopeptidase domain-containing protein</fullName>
    </recommendedName>
</protein>
<feature type="region of interest" description="Disordered" evidence="1">
    <location>
        <begin position="75"/>
        <end position="121"/>
    </location>
</feature>
<dbReference type="Pfam" id="PF13203">
    <property type="entry name" value="DUF2201_N"/>
    <property type="match status" value="1"/>
</dbReference>
<dbReference type="PANTHER" id="PTHR38730:SF1">
    <property type="entry name" value="SLL7028 PROTEIN"/>
    <property type="match status" value="1"/>
</dbReference>
<dbReference type="InterPro" id="IPR018698">
    <property type="entry name" value="VWA-like_dom"/>
</dbReference>
<organism evidence="4 5">
    <name type="scientific">Embleya scabrispora</name>
    <dbReference type="NCBI Taxonomy" id="159449"/>
    <lineage>
        <taxon>Bacteria</taxon>
        <taxon>Bacillati</taxon>
        <taxon>Actinomycetota</taxon>
        <taxon>Actinomycetes</taxon>
        <taxon>Kitasatosporales</taxon>
        <taxon>Streptomycetaceae</taxon>
        <taxon>Embleya</taxon>
    </lineage>
</organism>
<feature type="region of interest" description="Disordered" evidence="1">
    <location>
        <begin position="1"/>
        <end position="58"/>
    </location>
</feature>
<evidence type="ECO:0000259" key="2">
    <source>
        <dbReference type="Pfam" id="PF09967"/>
    </source>
</evidence>
<feature type="domain" description="Putative metallopeptidase" evidence="3">
    <location>
        <begin position="204"/>
        <end position="450"/>
    </location>
</feature>
<evidence type="ECO:0000256" key="1">
    <source>
        <dbReference type="SAM" id="MobiDB-lite"/>
    </source>
</evidence>
<sequence length="589" mass="61496">MGGMGGRLHQEARKRVDAASEADGGGKQGVAVAPHVGNAHEGGSAPASRRHGGVDHRGVRTRWCGSGLGFPDVAEGMRPAGDRNGPVGSRVGRLGGAARGSVVRDSRGRGRLGSGPGYEGRLATGMATVRDRRRRAAVACGLGRSGSHPDPSAGHGDSSFGACVREGPRRRRSHSGAAVIPRTIRALGPDESRAYETGRFVSLELQPYAASAAYALKPLAAEGLGTFAVDAAWRLYVDPDLLVGPDKWPAAMVGGVLLHEIWHLLRNHHDRARALDPFDGACWNLATDAAINEGLLAAGVVLPDQVVTPAGLGLPEGGIEEQYYARLVQRTPGRTSGSLGGGCGSGAGMPGPIWEATAGRAPGLGPCERGSVRASVARAAQRYFSGTARGTMPDSLRRWASRELAPPQVPWQEILAGSVRATVARAQGATDFDRRRPSRRCQDDEFLRPSLRGPRLSVAVVVDTSGSMGQSELDTAMAETAGIFTSVGVDRTRMSVVSCDAQAHVETYTGSESVKLVGGGGTDMRVGIAAAAGLPSRPEVIVVLTDGHTPWPEVPTTARVIAVLIGKHASHEEPPPWMSTVRVREAVAA</sequence>
<evidence type="ECO:0000259" key="3">
    <source>
        <dbReference type="Pfam" id="PF13203"/>
    </source>
</evidence>
<dbReference type="AlphaFoldDB" id="A0A1T3NJ17"/>
<accession>A0A1T3NJ17</accession>
<dbReference type="InterPro" id="IPR025154">
    <property type="entry name" value="Put_metallopeptidase_dom"/>
</dbReference>
<dbReference type="Pfam" id="PF09967">
    <property type="entry name" value="DUF2201"/>
    <property type="match status" value="1"/>
</dbReference>
<dbReference type="STRING" id="159449.B4N89_46040"/>
<dbReference type="EMBL" id="MWQN01000005">
    <property type="protein sequence ID" value="OPC76836.1"/>
    <property type="molecule type" value="Genomic_DNA"/>
</dbReference>
<keyword evidence="5" id="KW-1185">Reference proteome</keyword>
<gene>
    <name evidence="4" type="ORF">B4N89_46040</name>
</gene>
<name>A0A1T3NJ17_9ACTN</name>
<feature type="region of interest" description="Disordered" evidence="1">
    <location>
        <begin position="142"/>
        <end position="176"/>
    </location>
</feature>
<dbReference type="CDD" id="cd00198">
    <property type="entry name" value="vWFA"/>
    <property type="match status" value="1"/>
</dbReference>
<evidence type="ECO:0008006" key="6">
    <source>
        <dbReference type="Google" id="ProtNLM"/>
    </source>
</evidence>